<keyword evidence="5" id="KW-1185">Reference proteome</keyword>
<dbReference type="SUPFAM" id="SSF57667">
    <property type="entry name" value="beta-beta-alpha zinc fingers"/>
    <property type="match status" value="1"/>
</dbReference>
<dbReference type="InterPro" id="IPR013087">
    <property type="entry name" value="Znf_C2H2_type"/>
</dbReference>
<feature type="region of interest" description="Disordered" evidence="2">
    <location>
        <begin position="302"/>
        <end position="321"/>
    </location>
</feature>
<protein>
    <recommendedName>
        <fullName evidence="3">C2H2-type domain-containing protein</fullName>
    </recommendedName>
</protein>
<feature type="region of interest" description="Disordered" evidence="2">
    <location>
        <begin position="1"/>
        <end position="104"/>
    </location>
</feature>
<feature type="coiled-coil region" evidence="1">
    <location>
        <begin position="190"/>
        <end position="257"/>
    </location>
</feature>
<feature type="region of interest" description="Disordered" evidence="2">
    <location>
        <begin position="494"/>
        <end position="518"/>
    </location>
</feature>
<dbReference type="PANTHER" id="PTHR31434">
    <property type="entry name" value="S PHASE CYCLIN A-ASSOCIATED PROTEIN IN THE ENDOPLASMIC RETICULUM"/>
    <property type="match status" value="1"/>
</dbReference>
<dbReference type="InterPro" id="IPR036236">
    <property type="entry name" value="Znf_C2H2_sf"/>
</dbReference>
<feature type="compositionally biased region" description="Polar residues" evidence="2">
    <location>
        <begin position="1"/>
        <end position="13"/>
    </location>
</feature>
<dbReference type="OrthoDB" id="71500at2759"/>
<dbReference type="AlphaFoldDB" id="A0A6H5J073"/>
<feature type="domain" description="C2H2-type" evidence="3">
    <location>
        <begin position="438"/>
        <end position="460"/>
    </location>
</feature>
<dbReference type="Gene3D" id="3.30.160.60">
    <property type="entry name" value="Classic Zinc Finger"/>
    <property type="match status" value="1"/>
</dbReference>
<evidence type="ECO:0000313" key="5">
    <source>
        <dbReference type="Proteomes" id="UP000479190"/>
    </source>
</evidence>
<evidence type="ECO:0000256" key="2">
    <source>
        <dbReference type="SAM" id="MobiDB-lite"/>
    </source>
</evidence>
<dbReference type="EMBL" id="CADCXV010001250">
    <property type="protein sequence ID" value="CAB0042985.1"/>
    <property type="molecule type" value="Genomic_DNA"/>
</dbReference>
<sequence length="957" mass="109003">MSTRFQRPSTASSLPALCTESPVLVDKMKKNVSDASARSKRKYNTNSNNGTNSSQISQSNNDKDKENKSKDKINQKIPVKSGDGKNRKRRTESTEIDVDTETDETDAETILDVEEDIIPLSSDDATVTVDDIDMSLEDRYENMLEGMSWAERMDTLAQLQALVARHPGRAIELHQKLSSPSRKRSLPETLRRYQAKQACAQRKRQKLLEEKSQRLRELLNKVEDVKVAKNQLIEDKRARLELKLKRAEENRTQYLLEIVRKAHDEESKLKEIAFINELEAQNKRHDFMALCQEQEERLQGIQEERQRRQEEKAAKEAAAEERRRTLEAERLMRIQRMRQVRREREERVGKMQLEREKERQELAREKARDREERLSALHAAQLANQEELQKKIAQKQQESARRHVENIEHIRQRAVESSIMRSEELPPTLKEYPILKQCCLCNKTIANEVQLLSHLKGKQHSEAVRNAHDGREPNRDDLQKFNITQIKDFPVQPAIESEDKSKAAKEKQKALKRRSRKIKQRMTARSIEFADASLNTKTVDSSNKSKFRRNLKELDKLAQNHVKAVWAGAAVASLERCLGEISRGFSKAKLSVRVQSLRYGFEWAQQQYRHGPVEQQNNCNTRSSHAKARDMRAFSLTSMRAILWDLTLKAKGGGGGLGSCMKHGTRAEKRTIRYIAVTSQDDTSQALEICPSSSGCGLIGTTANGASGSAAIGGATTTTTSAMTGASTTSTTSNGACAVAALQLLCAIVPGQAVPATTASHQAAATAAAAAASYCSTDKPSFQSRMQDIAGISRLVNRTCKLKMIYFTTQNLTNFLNLLLHLRVIRVRDVIWASPSAYIYMLCVVRRTTRRIHCIEATKQVLNGSCALSTTWTFSHLHQYVYIRKKHDEDEALQHDARLFQKMDFWKFKRKFQKSEWRSTNVYMRKRAQSREYVAYTYRLCSRSNPRSPLVFSSKNT</sequence>
<feature type="compositionally biased region" description="Low complexity" evidence="2">
    <location>
        <begin position="44"/>
        <end position="60"/>
    </location>
</feature>
<organism evidence="4 5">
    <name type="scientific">Trichogramma brassicae</name>
    <dbReference type="NCBI Taxonomy" id="86971"/>
    <lineage>
        <taxon>Eukaryota</taxon>
        <taxon>Metazoa</taxon>
        <taxon>Ecdysozoa</taxon>
        <taxon>Arthropoda</taxon>
        <taxon>Hexapoda</taxon>
        <taxon>Insecta</taxon>
        <taxon>Pterygota</taxon>
        <taxon>Neoptera</taxon>
        <taxon>Endopterygota</taxon>
        <taxon>Hymenoptera</taxon>
        <taxon>Apocrita</taxon>
        <taxon>Proctotrupomorpha</taxon>
        <taxon>Chalcidoidea</taxon>
        <taxon>Trichogrammatidae</taxon>
        <taxon>Trichogramma</taxon>
    </lineage>
</organism>
<evidence type="ECO:0000259" key="3">
    <source>
        <dbReference type="PROSITE" id="PS00028"/>
    </source>
</evidence>
<dbReference type="PROSITE" id="PS00028">
    <property type="entry name" value="ZINC_FINGER_C2H2_1"/>
    <property type="match status" value="1"/>
</dbReference>
<feature type="compositionally biased region" description="Basic and acidic residues" evidence="2">
    <location>
        <begin position="497"/>
        <end position="509"/>
    </location>
</feature>
<keyword evidence="1" id="KW-0175">Coiled coil</keyword>
<reference evidence="4 5" key="1">
    <citation type="submission" date="2020-02" db="EMBL/GenBank/DDBJ databases">
        <authorList>
            <person name="Ferguson B K."/>
        </authorList>
    </citation>
    <scope>NUCLEOTIDE SEQUENCE [LARGE SCALE GENOMIC DNA]</scope>
</reference>
<feature type="compositionally biased region" description="Basic and acidic residues" evidence="2">
    <location>
        <begin position="61"/>
        <end position="74"/>
    </location>
</feature>
<accession>A0A6H5J073</accession>
<feature type="compositionally biased region" description="Acidic residues" evidence="2">
    <location>
        <begin position="94"/>
        <end position="104"/>
    </location>
</feature>
<name>A0A6H5J073_9HYME</name>
<dbReference type="Proteomes" id="UP000479190">
    <property type="component" value="Unassembled WGS sequence"/>
</dbReference>
<proteinExistence type="predicted"/>
<evidence type="ECO:0000256" key="1">
    <source>
        <dbReference type="SAM" id="Coils"/>
    </source>
</evidence>
<evidence type="ECO:0000313" key="4">
    <source>
        <dbReference type="EMBL" id="CAB0042985.1"/>
    </source>
</evidence>
<dbReference type="PANTHER" id="PTHR31434:SF2">
    <property type="entry name" value="S PHASE CYCLIN A-ASSOCIATED PROTEIN IN THE ENDOPLASMIC RETICULUM"/>
    <property type="match status" value="1"/>
</dbReference>
<dbReference type="Pfam" id="PF12874">
    <property type="entry name" value="zf-met"/>
    <property type="match status" value="1"/>
</dbReference>
<feature type="non-terminal residue" evidence="4">
    <location>
        <position position="957"/>
    </location>
</feature>
<gene>
    <name evidence="4" type="ORF">TBRA_LOCUS14573</name>
</gene>